<accession>A0A2V2N849</accession>
<feature type="transmembrane region" description="Helical" evidence="7">
    <location>
        <begin position="181"/>
        <end position="199"/>
    </location>
</feature>
<gene>
    <name evidence="9" type="ORF">DK846_00290</name>
</gene>
<dbReference type="InterPro" id="IPR005467">
    <property type="entry name" value="His_kinase_dom"/>
</dbReference>
<proteinExistence type="predicted"/>
<feature type="transmembrane region" description="Helical" evidence="7">
    <location>
        <begin position="6"/>
        <end position="25"/>
    </location>
</feature>
<keyword evidence="7" id="KW-0812">Transmembrane</keyword>
<dbReference type="SMART" id="SM00387">
    <property type="entry name" value="HATPase_c"/>
    <property type="match status" value="1"/>
</dbReference>
<keyword evidence="6" id="KW-0902">Two-component regulatory system</keyword>
<dbReference type="CDD" id="cd00130">
    <property type="entry name" value="PAS"/>
    <property type="match status" value="1"/>
</dbReference>
<feature type="transmembrane region" description="Helical" evidence="7">
    <location>
        <begin position="63"/>
        <end position="88"/>
    </location>
</feature>
<keyword evidence="2" id="KW-0808">Transferase</keyword>
<keyword evidence="7" id="KW-1133">Transmembrane helix</keyword>
<evidence type="ECO:0000256" key="6">
    <source>
        <dbReference type="ARBA" id="ARBA00023012"/>
    </source>
</evidence>
<dbReference type="PROSITE" id="PS50109">
    <property type="entry name" value="HIS_KIN"/>
    <property type="match status" value="1"/>
</dbReference>
<evidence type="ECO:0000313" key="10">
    <source>
        <dbReference type="Proteomes" id="UP000245657"/>
    </source>
</evidence>
<sequence>MTISVYTISLVFSAVVTSLISVFIWKYRTCRVSREFVLLLVAVSWWSATTAMETLVQPLYLKLFFTTICYLGSQFSPVLYLLFVLKFTQTDSHLNIKSRYLLFVIPCISFFMAATNGFHHLLWSSITLTESGFAGIYVIYTHGPWYWIEWLYSIGLLLVGIVVLVFTAFRSSHFFTVQSRIILLSSLIPIVGCFGYAVFFSELEGIDPTPLLFSLTGIFMAIGIIRYSFLDIVPIARDHVLECMAEGVLIIDNDNRIIDANPSAWKYLQRAKPAIGSSIQDIFPEWYARYSVDKRESGTLSISGENNNKFWLLWSISTINDIEECSIGSCLIIKDITQQYEANEKINAQTLHLENLTQDLINANRSLQLMTGITRHDILNMISVQRGYMEIAMKDKTVESYAHAVHMSYNASLEIQGLIKFTQEYQDIGAVQPSWMNLALLIQDQIRFFNNDNINLITFIPADIEILVEPLFAKVFYVLIENSLRHGQMLTEIMIYCRRENDLIIYYEDNGVGIRNEDKVKIFKTGFGKNTGLGLYLAKEILMVHDCSIIETGIPMSGVRFEITIPSNRWRKC</sequence>
<comment type="caution">
    <text evidence="9">The sequence shown here is derived from an EMBL/GenBank/DDBJ whole genome shotgun (WGS) entry which is preliminary data.</text>
</comment>
<dbReference type="GO" id="GO:0005524">
    <property type="term" value="F:ATP binding"/>
    <property type="evidence" value="ECO:0007669"/>
    <property type="project" value="UniProtKB-KW"/>
</dbReference>
<feature type="transmembrane region" description="Helical" evidence="7">
    <location>
        <begin position="150"/>
        <end position="169"/>
    </location>
</feature>
<dbReference type="Gene3D" id="3.30.450.20">
    <property type="entry name" value="PAS domain"/>
    <property type="match status" value="1"/>
</dbReference>
<dbReference type="OrthoDB" id="8127at2157"/>
<keyword evidence="10" id="KW-1185">Reference proteome</keyword>
<reference evidence="9 10" key="1">
    <citation type="submission" date="2018-05" db="EMBL/GenBank/DDBJ databases">
        <title>Draft genome of Methanospirillum lacunae Ki8-1.</title>
        <authorList>
            <person name="Dueholm M.S."/>
            <person name="Nielsen P.H."/>
            <person name="Bakmann L.F."/>
            <person name="Otzen D.E."/>
        </authorList>
    </citation>
    <scope>NUCLEOTIDE SEQUENCE [LARGE SCALE GENOMIC DNA]</scope>
    <source>
        <strain evidence="9 10">Ki8-1</strain>
    </source>
</reference>
<dbReference type="RefSeq" id="WP_109966925.1">
    <property type="nucleotide sequence ID" value="NZ_CP176093.1"/>
</dbReference>
<feature type="transmembrane region" description="Helical" evidence="7">
    <location>
        <begin position="211"/>
        <end position="229"/>
    </location>
</feature>
<dbReference type="InterPro" id="IPR036890">
    <property type="entry name" value="HATPase_C_sf"/>
</dbReference>
<dbReference type="Pfam" id="PF16927">
    <property type="entry name" value="HisKA_7TM"/>
    <property type="match status" value="1"/>
</dbReference>
<feature type="domain" description="Histidine kinase" evidence="8">
    <location>
        <begin position="472"/>
        <end position="569"/>
    </location>
</feature>
<dbReference type="InterPro" id="IPR003594">
    <property type="entry name" value="HATPase_dom"/>
</dbReference>
<feature type="transmembrane region" description="Helical" evidence="7">
    <location>
        <begin position="100"/>
        <end position="123"/>
    </location>
</feature>
<dbReference type="EMBL" id="QGMY01000001">
    <property type="protein sequence ID" value="PWR74725.1"/>
    <property type="molecule type" value="Genomic_DNA"/>
</dbReference>
<protein>
    <recommendedName>
        <fullName evidence="8">Histidine kinase domain-containing protein</fullName>
    </recommendedName>
</protein>
<evidence type="ECO:0000256" key="5">
    <source>
        <dbReference type="ARBA" id="ARBA00022840"/>
    </source>
</evidence>
<keyword evidence="4" id="KW-0418">Kinase</keyword>
<evidence type="ECO:0000256" key="4">
    <source>
        <dbReference type="ARBA" id="ARBA00022777"/>
    </source>
</evidence>
<organism evidence="9 10">
    <name type="scientific">Methanospirillum lacunae</name>
    <dbReference type="NCBI Taxonomy" id="668570"/>
    <lineage>
        <taxon>Archaea</taxon>
        <taxon>Methanobacteriati</taxon>
        <taxon>Methanobacteriota</taxon>
        <taxon>Stenosarchaea group</taxon>
        <taxon>Methanomicrobia</taxon>
        <taxon>Methanomicrobiales</taxon>
        <taxon>Methanospirillaceae</taxon>
        <taxon>Methanospirillum</taxon>
    </lineage>
</organism>
<dbReference type="Proteomes" id="UP000245657">
    <property type="component" value="Unassembled WGS sequence"/>
</dbReference>
<dbReference type="PRINTS" id="PR00344">
    <property type="entry name" value="BCTRLSENSOR"/>
</dbReference>
<keyword evidence="7" id="KW-0472">Membrane</keyword>
<name>A0A2V2N849_9EURY</name>
<dbReference type="InterPro" id="IPR000014">
    <property type="entry name" value="PAS"/>
</dbReference>
<keyword evidence="1" id="KW-0597">Phosphoprotein</keyword>
<dbReference type="GO" id="GO:0016301">
    <property type="term" value="F:kinase activity"/>
    <property type="evidence" value="ECO:0007669"/>
    <property type="project" value="UniProtKB-KW"/>
</dbReference>
<evidence type="ECO:0000256" key="7">
    <source>
        <dbReference type="SAM" id="Phobius"/>
    </source>
</evidence>
<dbReference type="AlphaFoldDB" id="A0A2V2N849"/>
<evidence type="ECO:0000256" key="2">
    <source>
        <dbReference type="ARBA" id="ARBA00022679"/>
    </source>
</evidence>
<dbReference type="PANTHER" id="PTHR43065:SF10">
    <property type="entry name" value="PEROXIDE STRESS-ACTIVATED HISTIDINE KINASE MAK3"/>
    <property type="match status" value="1"/>
</dbReference>
<dbReference type="GO" id="GO:0000160">
    <property type="term" value="P:phosphorelay signal transduction system"/>
    <property type="evidence" value="ECO:0007669"/>
    <property type="project" value="UniProtKB-KW"/>
</dbReference>
<dbReference type="Pfam" id="PF13188">
    <property type="entry name" value="PAS_8"/>
    <property type="match status" value="1"/>
</dbReference>
<dbReference type="PANTHER" id="PTHR43065">
    <property type="entry name" value="SENSOR HISTIDINE KINASE"/>
    <property type="match status" value="1"/>
</dbReference>
<dbReference type="SUPFAM" id="SSF55785">
    <property type="entry name" value="PYP-like sensor domain (PAS domain)"/>
    <property type="match status" value="1"/>
</dbReference>
<dbReference type="Pfam" id="PF02518">
    <property type="entry name" value="HATPase_c"/>
    <property type="match status" value="1"/>
</dbReference>
<dbReference type="GeneID" id="97548845"/>
<dbReference type="InterPro" id="IPR031621">
    <property type="entry name" value="HisKA_7TM"/>
</dbReference>
<evidence type="ECO:0000313" key="9">
    <source>
        <dbReference type="EMBL" id="PWR74725.1"/>
    </source>
</evidence>
<dbReference type="InterPro" id="IPR035965">
    <property type="entry name" value="PAS-like_dom_sf"/>
</dbReference>
<keyword evidence="5" id="KW-0067">ATP-binding</keyword>
<dbReference type="SUPFAM" id="SSF55874">
    <property type="entry name" value="ATPase domain of HSP90 chaperone/DNA topoisomerase II/histidine kinase"/>
    <property type="match status" value="1"/>
</dbReference>
<dbReference type="Gene3D" id="3.30.565.10">
    <property type="entry name" value="Histidine kinase-like ATPase, C-terminal domain"/>
    <property type="match status" value="1"/>
</dbReference>
<feature type="transmembrane region" description="Helical" evidence="7">
    <location>
        <begin position="37"/>
        <end position="57"/>
    </location>
</feature>
<keyword evidence="3" id="KW-0547">Nucleotide-binding</keyword>
<evidence type="ECO:0000256" key="1">
    <source>
        <dbReference type="ARBA" id="ARBA00022553"/>
    </source>
</evidence>
<dbReference type="InterPro" id="IPR004358">
    <property type="entry name" value="Sig_transdc_His_kin-like_C"/>
</dbReference>
<evidence type="ECO:0000259" key="8">
    <source>
        <dbReference type="PROSITE" id="PS50109"/>
    </source>
</evidence>
<evidence type="ECO:0000256" key="3">
    <source>
        <dbReference type="ARBA" id="ARBA00022741"/>
    </source>
</evidence>